<gene>
    <name evidence="2" type="ORF">GCM10009811_34710</name>
</gene>
<feature type="region of interest" description="Disordered" evidence="1">
    <location>
        <begin position="1"/>
        <end position="23"/>
    </location>
</feature>
<accession>A0ABN2M3P9</accession>
<protein>
    <submittedName>
        <fullName evidence="2">Uncharacterized protein</fullName>
    </submittedName>
</protein>
<proteinExistence type="predicted"/>
<reference evidence="2 3" key="1">
    <citation type="journal article" date="2019" name="Int. J. Syst. Evol. Microbiol.">
        <title>The Global Catalogue of Microorganisms (GCM) 10K type strain sequencing project: providing services to taxonomists for standard genome sequencing and annotation.</title>
        <authorList>
            <consortium name="The Broad Institute Genomics Platform"/>
            <consortium name="The Broad Institute Genome Sequencing Center for Infectious Disease"/>
            <person name="Wu L."/>
            <person name="Ma J."/>
        </authorList>
    </citation>
    <scope>NUCLEOTIDE SEQUENCE [LARGE SCALE GENOMIC DNA]</scope>
    <source>
        <strain evidence="2 3">JCM 15592</strain>
    </source>
</reference>
<keyword evidence="3" id="KW-1185">Reference proteome</keyword>
<evidence type="ECO:0000256" key="1">
    <source>
        <dbReference type="SAM" id="MobiDB-lite"/>
    </source>
</evidence>
<name>A0ABN2M3P9_9MICO</name>
<evidence type="ECO:0000313" key="3">
    <source>
        <dbReference type="Proteomes" id="UP001499938"/>
    </source>
</evidence>
<organism evidence="2 3">
    <name type="scientific">Nostocoides veronense</name>
    <dbReference type="NCBI Taxonomy" id="330836"/>
    <lineage>
        <taxon>Bacteria</taxon>
        <taxon>Bacillati</taxon>
        <taxon>Actinomycetota</taxon>
        <taxon>Actinomycetes</taxon>
        <taxon>Micrococcales</taxon>
        <taxon>Intrasporangiaceae</taxon>
        <taxon>Nostocoides</taxon>
    </lineage>
</organism>
<dbReference type="EMBL" id="BAAAPO010000061">
    <property type="protein sequence ID" value="GAA1808500.1"/>
    <property type="molecule type" value="Genomic_DNA"/>
</dbReference>
<sequence length="118" mass="12776">MEGGEDADGLGLGSRVSESPEEFEHPVATLRMTIVAVKSGERLMSNTPPLDVDSTRDQQAYDFAKAAKLPLGADRSHRWVPVSGVCHVKTEPLALVTKPLDVVHVCFIQVPLASMLPR</sequence>
<comment type="caution">
    <text evidence="2">The sequence shown here is derived from an EMBL/GenBank/DDBJ whole genome shotgun (WGS) entry which is preliminary data.</text>
</comment>
<dbReference type="Proteomes" id="UP001499938">
    <property type="component" value="Unassembled WGS sequence"/>
</dbReference>
<evidence type="ECO:0000313" key="2">
    <source>
        <dbReference type="EMBL" id="GAA1808500.1"/>
    </source>
</evidence>